<organism evidence="2 3">
    <name type="scientific">Thermothielavioides terrestris</name>
    <dbReference type="NCBI Taxonomy" id="2587410"/>
    <lineage>
        <taxon>Eukaryota</taxon>
        <taxon>Fungi</taxon>
        <taxon>Dikarya</taxon>
        <taxon>Ascomycota</taxon>
        <taxon>Pezizomycotina</taxon>
        <taxon>Sordariomycetes</taxon>
        <taxon>Sordariomycetidae</taxon>
        <taxon>Sordariales</taxon>
        <taxon>Chaetomiaceae</taxon>
        <taxon>Thermothielavioides</taxon>
    </lineage>
</organism>
<feature type="region of interest" description="Disordered" evidence="1">
    <location>
        <begin position="1"/>
        <end position="26"/>
    </location>
</feature>
<reference evidence="2 3" key="1">
    <citation type="submission" date="2018-04" db="EMBL/GenBank/DDBJ databases">
        <authorList>
            <person name="Huttner S."/>
            <person name="Dainat J."/>
        </authorList>
    </citation>
    <scope>NUCLEOTIDE SEQUENCE [LARGE SCALE GENOMIC DNA]</scope>
</reference>
<accession>A0A446BJB9</accession>
<name>A0A446BJB9_9PEZI</name>
<feature type="region of interest" description="Disordered" evidence="1">
    <location>
        <begin position="155"/>
        <end position="183"/>
    </location>
</feature>
<sequence>MSMTSLMMRPHFSTKTRGQCSSSTSRSVLIARKTPPMGPETGATFRHFSRFFTSHLPSWQRYCSCQPRESRPVTRVERKSEMSPARMGAVGGAYSNPCPAGLGSLVLTTILFGCSGKTGSPAPELTSVASTAPSTVSFVSESLAISLHSSAETSLSTCPGGTTRSSCPPTRNTGRLRPAQMSNPAIPFEGVPFEYVGSAPHAIRRQTGVLLWQLNMCWSRFVSGSAFCPTKRCTLGLSRPPRLSQALQRSKRKSGMQRAARSRRTCCGVNWPAAGHIPTRPSTCLCSSVVGCRGLASRAAREAPILWPIKTTPWPAATSRWSSMTFSRSSTRASVE</sequence>
<evidence type="ECO:0000313" key="3">
    <source>
        <dbReference type="Proteomes" id="UP000289323"/>
    </source>
</evidence>
<dbReference type="AlphaFoldDB" id="A0A446BJB9"/>
<feature type="compositionally biased region" description="Polar residues" evidence="1">
    <location>
        <begin position="155"/>
        <end position="173"/>
    </location>
</feature>
<protein>
    <submittedName>
        <fullName evidence="2">77921833-5b40-4221-9f41-e681ebc3de2d</fullName>
    </submittedName>
</protein>
<feature type="compositionally biased region" description="Polar residues" evidence="1">
    <location>
        <begin position="13"/>
        <end position="26"/>
    </location>
</feature>
<evidence type="ECO:0000256" key="1">
    <source>
        <dbReference type="SAM" id="MobiDB-lite"/>
    </source>
</evidence>
<evidence type="ECO:0000313" key="2">
    <source>
        <dbReference type="EMBL" id="SPQ22580.1"/>
    </source>
</evidence>
<proteinExistence type="predicted"/>
<gene>
    <name evidence="2" type="ORF">TT172_LOCUS4998</name>
</gene>
<dbReference type="Proteomes" id="UP000289323">
    <property type="component" value="Unassembled WGS sequence"/>
</dbReference>
<dbReference type="EMBL" id="OUUZ01000009">
    <property type="protein sequence ID" value="SPQ22580.1"/>
    <property type="molecule type" value="Genomic_DNA"/>
</dbReference>